<proteinExistence type="inferred from homology"/>
<reference evidence="9 10" key="1">
    <citation type="submission" date="2024-01" db="EMBL/GenBank/DDBJ databases">
        <title>The genomes of 5 underutilized Papilionoideae crops provide insights into root nodulation and disease resistanc.</title>
        <authorList>
            <person name="Jiang F."/>
        </authorList>
    </citation>
    <scope>NUCLEOTIDE SEQUENCE [LARGE SCALE GENOMIC DNA]</scope>
    <source>
        <strain evidence="9">JINMINGXINNONG_FW02</strain>
        <tissue evidence="9">Leaves</tissue>
    </source>
</reference>
<dbReference type="InterPro" id="IPR020084">
    <property type="entry name" value="NUDIX_hydrolase_CS"/>
</dbReference>
<dbReference type="Pfam" id="PF00293">
    <property type="entry name" value="NUDIX"/>
    <property type="match status" value="1"/>
</dbReference>
<evidence type="ECO:0000256" key="4">
    <source>
        <dbReference type="ARBA" id="ARBA00022723"/>
    </source>
</evidence>
<dbReference type="CDD" id="cd04666">
    <property type="entry name" value="NUDIX_DIPP2_like_Nudt4"/>
    <property type="match status" value="1"/>
</dbReference>
<organism evidence="9 10">
    <name type="scientific">Phaseolus coccineus</name>
    <name type="common">Scarlet runner bean</name>
    <name type="synonym">Phaseolus multiflorus</name>
    <dbReference type="NCBI Taxonomy" id="3886"/>
    <lineage>
        <taxon>Eukaryota</taxon>
        <taxon>Viridiplantae</taxon>
        <taxon>Streptophyta</taxon>
        <taxon>Embryophyta</taxon>
        <taxon>Tracheophyta</taxon>
        <taxon>Spermatophyta</taxon>
        <taxon>Magnoliopsida</taxon>
        <taxon>eudicotyledons</taxon>
        <taxon>Gunneridae</taxon>
        <taxon>Pentapetalae</taxon>
        <taxon>rosids</taxon>
        <taxon>fabids</taxon>
        <taxon>Fabales</taxon>
        <taxon>Fabaceae</taxon>
        <taxon>Papilionoideae</taxon>
        <taxon>50 kb inversion clade</taxon>
        <taxon>NPAAA clade</taxon>
        <taxon>indigoferoid/millettioid clade</taxon>
        <taxon>Phaseoleae</taxon>
        <taxon>Phaseolus</taxon>
    </lineage>
</organism>
<dbReference type="InterPro" id="IPR000086">
    <property type="entry name" value="NUDIX_hydrolase_dom"/>
</dbReference>
<dbReference type="GO" id="GO:0016462">
    <property type="term" value="F:pyrophosphatase activity"/>
    <property type="evidence" value="ECO:0007669"/>
    <property type="project" value="InterPro"/>
</dbReference>
<dbReference type="GO" id="GO:0005737">
    <property type="term" value="C:cytoplasm"/>
    <property type="evidence" value="ECO:0007669"/>
    <property type="project" value="TreeGrafter"/>
</dbReference>
<comment type="similarity">
    <text evidence="3">Belongs to the Nudix hydrolase family.</text>
</comment>
<name>A0AAN9RG59_PHACN</name>
<dbReference type="AlphaFoldDB" id="A0AAN9RG59"/>
<evidence type="ECO:0000313" key="9">
    <source>
        <dbReference type="EMBL" id="KAK7370129.1"/>
    </source>
</evidence>
<evidence type="ECO:0000256" key="1">
    <source>
        <dbReference type="ARBA" id="ARBA00001936"/>
    </source>
</evidence>
<dbReference type="PANTHER" id="PTHR12629">
    <property type="entry name" value="DIPHOSPHOINOSITOL POLYPHOSPHATE PHOSPHOHYDROLASE"/>
    <property type="match status" value="1"/>
</dbReference>
<evidence type="ECO:0000256" key="2">
    <source>
        <dbReference type="ARBA" id="ARBA00001946"/>
    </source>
</evidence>
<keyword evidence="7" id="KW-0464">Manganese</keyword>
<evidence type="ECO:0000313" key="10">
    <source>
        <dbReference type="Proteomes" id="UP001374584"/>
    </source>
</evidence>
<gene>
    <name evidence="9" type="ORF">VNO80_12186</name>
</gene>
<dbReference type="SUPFAM" id="SSF55811">
    <property type="entry name" value="Nudix"/>
    <property type="match status" value="1"/>
</dbReference>
<dbReference type="GO" id="GO:0005634">
    <property type="term" value="C:nucleus"/>
    <property type="evidence" value="ECO:0007669"/>
    <property type="project" value="TreeGrafter"/>
</dbReference>
<sequence length="212" mass="24765">MGLFFSRNLPLLFLYSKNASAHFVPDHLDHMICLVSRTGRQLQRYHLGRRQVVGCIPYRYKRKGSQDKELEVLVISAQKGNGMQFPKGGWESDESMEQAAVRETIEEAGVVGNVENKLGKWFYKSKSQDTLHEGYMFPLLVEKQLENWPEKNFRKRTWMTVAEAKQVCPHPWMKEALDVLVSRQPQFWSLQRDTTEGITIIKRLMVDTERNF</sequence>
<evidence type="ECO:0000256" key="3">
    <source>
        <dbReference type="ARBA" id="ARBA00005582"/>
    </source>
</evidence>
<keyword evidence="4" id="KW-0479">Metal-binding</keyword>
<accession>A0AAN9RG59</accession>
<keyword evidence="5" id="KW-0378">Hydrolase</keyword>
<keyword evidence="10" id="KW-1185">Reference proteome</keyword>
<comment type="caution">
    <text evidence="9">The sequence shown here is derived from an EMBL/GenBank/DDBJ whole genome shotgun (WGS) entry which is preliminary data.</text>
</comment>
<evidence type="ECO:0000259" key="8">
    <source>
        <dbReference type="PROSITE" id="PS51462"/>
    </source>
</evidence>
<keyword evidence="6" id="KW-0460">Magnesium</keyword>
<dbReference type="Gene3D" id="3.90.79.10">
    <property type="entry name" value="Nucleoside Triphosphate Pyrophosphohydrolase"/>
    <property type="match status" value="1"/>
</dbReference>
<evidence type="ECO:0000256" key="7">
    <source>
        <dbReference type="ARBA" id="ARBA00023211"/>
    </source>
</evidence>
<dbReference type="GO" id="GO:0046872">
    <property type="term" value="F:metal ion binding"/>
    <property type="evidence" value="ECO:0007669"/>
    <property type="project" value="UniProtKB-KW"/>
</dbReference>
<dbReference type="PROSITE" id="PS00893">
    <property type="entry name" value="NUDIX_BOX"/>
    <property type="match status" value="1"/>
</dbReference>
<dbReference type="Proteomes" id="UP001374584">
    <property type="component" value="Unassembled WGS sequence"/>
</dbReference>
<feature type="domain" description="Nudix hydrolase" evidence="8">
    <location>
        <begin position="48"/>
        <end position="181"/>
    </location>
</feature>
<evidence type="ECO:0000256" key="5">
    <source>
        <dbReference type="ARBA" id="ARBA00022801"/>
    </source>
</evidence>
<dbReference type="EMBL" id="JAYMYR010000004">
    <property type="protein sequence ID" value="KAK7370129.1"/>
    <property type="molecule type" value="Genomic_DNA"/>
</dbReference>
<dbReference type="InterPro" id="IPR047198">
    <property type="entry name" value="DDP-like_NUDIX"/>
</dbReference>
<evidence type="ECO:0000256" key="6">
    <source>
        <dbReference type="ARBA" id="ARBA00022842"/>
    </source>
</evidence>
<dbReference type="InterPro" id="IPR015797">
    <property type="entry name" value="NUDIX_hydrolase-like_dom_sf"/>
</dbReference>
<comment type="cofactor">
    <cofactor evidence="2">
        <name>Mg(2+)</name>
        <dbReference type="ChEBI" id="CHEBI:18420"/>
    </cofactor>
</comment>
<dbReference type="PROSITE" id="PS51462">
    <property type="entry name" value="NUDIX"/>
    <property type="match status" value="1"/>
</dbReference>
<protein>
    <recommendedName>
        <fullName evidence="8">Nudix hydrolase domain-containing protein</fullName>
    </recommendedName>
</protein>
<dbReference type="PANTHER" id="PTHR12629:SF15">
    <property type="entry name" value="NUDIX HYDROLASE 4"/>
    <property type="match status" value="1"/>
</dbReference>
<comment type="cofactor">
    <cofactor evidence="1">
        <name>Mn(2+)</name>
        <dbReference type="ChEBI" id="CHEBI:29035"/>
    </cofactor>
</comment>
<dbReference type="FunFam" id="3.90.79.10:FF:000022">
    <property type="entry name" value="Nudix hydrolase 17, mitochondrial"/>
    <property type="match status" value="1"/>
</dbReference>